<dbReference type="EMBL" id="AGXA01000025">
    <property type="protein sequence ID" value="EKU93097.1"/>
    <property type="molecule type" value="Genomic_DNA"/>
</dbReference>
<dbReference type="GO" id="GO:0015501">
    <property type="term" value="F:glutamate:sodium symporter activity"/>
    <property type="evidence" value="ECO:0007669"/>
    <property type="project" value="InterPro"/>
</dbReference>
<dbReference type="RefSeq" id="WP_003778690.1">
    <property type="nucleotide sequence ID" value="NZ_JH992961.1"/>
</dbReference>
<dbReference type="PANTHER" id="PTHR36178">
    <property type="entry name" value="SLR0625 PROTEIN"/>
    <property type="match status" value="1"/>
</dbReference>
<keyword evidence="1" id="KW-0812">Transmembrane</keyword>
<dbReference type="GO" id="GO:0015813">
    <property type="term" value="P:L-glutamate transmembrane transport"/>
    <property type="evidence" value="ECO:0007669"/>
    <property type="project" value="InterPro"/>
</dbReference>
<keyword evidence="1" id="KW-0472">Membrane</keyword>
<feature type="transmembrane region" description="Helical" evidence="1">
    <location>
        <begin position="6"/>
        <end position="24"/>
    </location>
</feature>
<dbReference type="STRING" id="883081.HMPREF9698_01174"/>
<dbReference type="Proteomes" id="UP000009875">
    <property type="component" value="Unassembled WGS sequence"/>
</dbReference>
<organism evidence="2 3">
    <name type="scientific">Alloiococcus otitis ATCC 51267</name>
    <dbReference type="NCBI Taxonomy" id="883081"/>
    <lineage>
        <taxon>Bacteria</taxon>
        <taxon>Bacillati</taxon>
        <taxon>Bacillota</taxon>
        <taxon>Bacilli</taxon>
        <taxon>Lactobacillales</taxon>
        <taxon>Carnobacteriaceae</taxon>
        <taxon>Alloiococcus</taxon>
    </lineage>
</organism>
<dbReference type="eggNOG" id="COG0786">
    <property type="taxonomic scope" value="Bacteria"/>
</dbReference>
<evidence type="ECO:0000313" key="2">
    <source>
        <dbReference type="EMBL" id="EKU93097.1"/>
    </source>
</evidence>
<gene>
    <name evidence="2" type="ORF">HMPREF9698_01174</name>
</gene>
<proteinExistence type="predicted"/>
<comment type="caution">
    <text evidence="2">The sequence shown here is derived from an EMBL/GenBank/DDBJ whole genome shotgun (WGS) entry which is preliminary data.</text>
</comment>
<keyword evidence="1" id="KW-1133">Transmembrane helix</keyword>
<name>K9EQ89_9LACT</name>
<feature type="transmembrane region" description="Helical" evidence="1">
    <location>
        <begin position="165"/>
        <end position="188"/>
    </location>
</feature>
<sequence length="290" mass="31486">MALGLATIGVLTGVIVGIFLINYMQRKGQAQYVDAEATDERREQIGESHGLDTEPDVIEAKAIEPLAFHFALIAVAIIGGYLILQVLIFLETLIRGEDAEMIFFSLVPSFPIAMIAGMLIQMVANKLGFANYIDRNIINKISGFALDVLLVSSLATLSLDVIGSNFIPIILLSLIAIAFNIFAVLYLAPRLIPDYWFERAMGDFGQATGMAATGILLMKVVDPQGQTPAMEGFSYKQILFEPFVGGGLVTSASMPLILALGPVTFLIISIVMFVIFLIIGFTNFRRLKGS</sequence>
<dbReference type="HOGENOM" id="CLU_996091_0_0_9"/>
<accession>K9EQ89</accession>
<feature type="transmembrane region" description="Helical" evidence="1">
    <location>
        <begin position="256"/>
        <end position="281"/>
    </location>
</feature>
<feature type="transmembrane region" description="Helical" evidence="1">
    <location>
        <begin position="66"/>
        <end position="90"/>
    </location>
</feature>
<keyword evidence="3" id="KW-1185">Reference proteome</keyword>
<dbReference type="PANTHER" id="PTHR36178:SF1">
    <property type="entry name" value="SODIUM_GLUTAMATE SYMPORTER"/>
    <property type="match status" value="1"/>
</dbReference>
<dbReference type="InterPro" id="IPR004445">
    <property type="entry name" value="GltS"/>
</dbReference>
<evidence type="ECO:0000256" key="1">
    <source>
        <dbReference type="SAM" id="Phobius"/>
    </source>
</evidence>
<dbReference type="GO" id="GO:0016020">
    <property type="term" value="C:membrane"/>
    <property type="evidence" value="ECO:0007669"/>
    <property type="project" value="InterPro"/>
</dbReference>
<feature type="transmembrane region" description="Helical" evidence="1">
    <location>
        <begin position="102"/>
        <end position="120"/>
    </location>
</feature>
<evidence type="ECO:0008006" key="4">
    <source>
        <dbReference type="Google" id="ProtNLM"/>
    </source>
</evidence>
<feature type="transmembrane region" description="Helical" evidence="1">
    <location>
        <begin position="141"/>
        <end position="159"/>
    </location>
</feature>
<protein>
    <recommendedName>
        <fullName evidence="4">Sodium/glutamate symporter</fullName>
    </recommendedName>
</protein>
<dbReference type="AlphaFoldDB" id="K9EQ89"/>
<evidence type="ECO:0000313" key="3">
    <source>
        <dbReference type="Proteomes" id="UP000009875"/>
    </source>
</evidence>
<reference evidence="2 3" key="1">
    <citation type="submission" date="2012-09" db="EMBL/GenBank/DDBJ databases">
        <title>The Genome Sequence of Alloiococcus otitis ATCC 51267.</title>
        <authorList>
            <consortium name="The Broad Institute Genome Sequencing Platform"/>
            <person name="Earl A."/>
            <person name="Ward D."/>
            <person name="Feldgarden M."/>
            <person name="Gevers D."/>
            <person name="Huys G."/>
            <person name="Walker B."/>
            <person name="Young S.K."/>
            <person name="Zeng Q."/>
            <person name="Gargeya S."/>
            <person name="Fitzgerald M."/>
            <person name="Haas B."/>
            <person name="Abouelleil A."/>
            <person name="Alvarado L."/>
            <person name="Arachchi H.M."/>
            <person name="Berlin A.M."/>
            <person name="Chapman S.B."/>
            <person name="Goldberg J."/>
            <person name="Griggs A."/>
            <person name="Gujja S."/>
            <person name="Hansen M."/>
            <person name="Howarth C."/>
            <person name="Imamovic A."/>
            <person name="Larimer J."/>
            <person name="McCowen C."/>
            <person name="Montmayeur A."/>
            <person name="Murphy C."/>
            <person name="Neiman D."/>
            <person name="Pearson M."/>
            <person name="Priest M."/>
            <person name="Roberts A."/>
            <person name="Saif S."/>
            <person name="Shea T."/>
            <person name="Sisk P."/>
            <person name="Sykes S."/>
            <person name="Wortman J."/>
            <person name="Nusbaum C."/>
            <person name="Birren B."/>
        </authorList>
    </citation>
    <scope>NUCLEOTIDE SEQUENCE [LARGE SCALE GENOMIC DNA]</scope>
    <source>
        <strain evidence="2 3">ATCC 51267</strain>
    </source>
</reference>